<keyword evidence="7" id="KW-0802">TPR repeat</keyword>
<comment type="similarity">
    <text evidence="1">Belongs to the thioredoxin family.</text>
</comment>
<dbReference type="InterPro" id="IPR036249">
    <property type="entry name" value="Thioredoxin-like_sf"/>
</dbReference>
<dbReference type="PANTHER" id="PTHR45663:SF11">
    <property type="entry name" value="GEO12009P1"/>
    <property type="match status" value="1"/>
</dbReference>
<dbReference type="GO" id="GO:0005829">
    <property type="term" value="C:cytosol"/>
    <property type="evidence" value="ECO:0007669"/>
    <property type="project" value="TreeGrafter"/>
</dbReference>
<dbReference type="GO" id="GO:0006950">
    <property type="term" value="P:response to stress"/>
    <property type="evidence" value="ECO:0007669"/>
    <property type="project" value="UniProtKB-ARBA"/>
</dbReference>
<dbReference type="NCBIfam" id="TIGR01068">
    <property type="entry name" value="thioredoxin"/>
    <property type="match status" value="1"/>
</dbReference>
<evidence type="ECO:0000256" key="6">
    <source>
        <dbReference type="NCBIfam" id="TIGR01068"/>
    </source>
</evidence>
<sequence length="305" mass="31996">MTLLDPTLTPDAAGDLIKEGTDASFMTDVIEASKHQPVIVDFWATWCGPCRTLGPALEKAVRAAKGAVKMVKIDVDANPAYAGQLRVQSIPTVYAFVNGQPVDGFQGAIPDSQIKAFIDKLTGGQGGSTETAQLLELGEESLGLNDFGGAAQAFAHVLSIEPENEKAIAGMARVYLAGGDPEQAAQTIAMAPQGSKEPTVQSVRAQLALASKAPTGDLAGASAELEAKVAADPNDHQARFDLAEAQSAAGDFKGAVDNLLHIIQADREWNDQAARKQLLVIFEAAGLTSDVSKDGRRRLSSILFS</sequence>
<dbReference type="Gene3D" id="1.25.40.10">
    <property type="entry name" value="Tetratricopeptide repeat domain"/>
    <property type="match status" value="2"/>
</dbReference>
<evidence type="ECO:0000256" key="2">
    <source>
        <dbReference type="ARBA" id="ARBA00022448"/>
    </source>
</evidence>
<dbReference type="Pfam" id="PF00085">
    <property type="entry name" value="Thioredoxin"/>
    <property type="match status" value="1"/>
</dbReference>
<dbReference type="InterPro" id="IPR017937">
    <property type="entry name" value="Thioredoxin_CS"/>
</dbReference>
<feature type="domain" description="Thioredoxin" evidence="8">
    <location>
        <begin position="1"/>
        <end position="123"/>
    </location>
</feature>
<dbReference type="InterPro" id="IPR013766">
    <property type="entry name" value="Thioredoxin_domain"/>
</dbReference>
<dbReference type="PROSITE" id="PS00194">
    <property type="entry name" value="THIOREDOXIN_1"/>
    <property type="match status" value="1"/>
</dbReference>
<name>A0A2X1CKW9_BREVE</name>
<keyword evidence="4" id="KW-1015">Disulfide bond</keyword>
<evidence type="ECO:0000256" key="3">
    <source>
        <dbReference type="ARBA" id="ARBA00022982"/>
    </source>
</evidence>
<dbReference type="RefSeq" id="WP_112862977.1">
    <property type="nucleotide sequence ID" value="NZ_UAQP01000014.1"/>
</dbReference>
<protein>
    <recommendedName>
        <fullName evidence="6">Thioredoxin</fullName>
    </recommendedName>
</protein>
<dbReference type="InterPro" id="IPR005746">
    <property type="entry name" value="Thioredoxin"/>
</dbReference>
<proteinExistence type="inferred from homology"/>
<keyword evidence="5" id="KW-0676">Redox-active center</keyword>
<dbReference type="PRINTS" id="PR00421">
    <property type="entry name" value="THIOREDOXIN"/>
</dbReference>
<evidence type="ECO:0000256" key="4">
    <source>
        <dbReference type="ARBA" id="ARBA00023157"/>
    </source>
</evidence>
<dbReference type="EMBL" id="UAQP01000014">
    <property type="protein sequence ID" value="SPU54881.1"/>
    <property type="molecule type" value="Genomic_DNA"/>
</dbReference>
<evidence type="ECO:0000259" key="8">
    <source>
        <dbReference type="PROSITE" id="PS51352"/>
    </source>
</evidence>
<evidence type="ECO:0000313" key="9">
    <source>
        <dbReference type="EMBL" id="SPU54881.1"/>
    </source>
</evidence>
<dbReference type="GO" id="GO:0045454">
    <property type="term" value="P:cell redox homeostasis"/>
    <property type="evidence" value="ECO:0007669"/>
    <property type="project" value="TreeGrafter"/>
</dbReference>
<dbReference type="Proteomes" id="UP000251186">
    <property type="component" value="Unassembled WGS sequence"/>
</dbReference>
<organism evidence="9 10">
    <name type="scientific">Brevundimonas vesicularis</name>
    <name type="common">Pseudomonas vesicularis</name>
    <dbReference type="NCBI Taxonomy" id="41276"/>
    <lineage>
        <taxon>Bacteria</taxon>
        <taxon>Pseudomonadati</taxon>
        <taxon>Pseudomonadota</taxon>
        <taxon>Alphaproteobacteria</taxon>
        <taxon>Caulobacterales</taxon>
        <taxon>Caulobacteraceae</taxon>
        <taxon>Brevundimonas</taxon>
    </lineage>
</organism>
<dbReference type="PANTHER" id="PTHR45663">
    <property type="entry name" value="GEO12009P1"/>
    <property type="match status" value="1"/>
</dbReference>
<keyword evidence="2" id="KW-0813">Transport</keyword>
<evidence type="ECO:0000256" key="7">
    <source>
        <dbReference type="PROSITE-ProRule" id="PRU00339"/>
    </source>
</evidence>
<dbReference type="InterPro" id="IPR019734">
    <property type="entry name" value="TPR_rpt"/>
</dbReference>
<dbReference type="CDD" id="cd02956">
    <property type="entry name" value="ybbN"/>
    <property type="match status" value="1"/>
</dbReference>
<dbReference type="PROSITE" id="PS51352">
    <property type="entry name" value="THIOREDOXIN_2"/>
    <property type="match status" value="1"/>
</dbReference>
<reference evidence="9 10" key="1">
    <citation type="submission" date="2018-06" db="EMBL/GenBank/DDBJ databases">
        <authorList>
            <consortium name="Pathogen Informatics"/>
            <person name="Doyle S."/>
        </authorList>
    </citation>
    <scope>NUCLEOTIDE SEQUENCE [LARGE SCALE GENOMIC DNA]</scope>
    <source>
        <strain evidence="9 10">NCTC11166</strain>
    </source>
</reference>
<dbReference type="AlphaFoldDB" id="A0A2X1CKW9"/>
<evidence type="ECO:0000256" key="1">
    <source>
        <dbReference type="ARBA" id="ARBA00008987"/>
    </source>
</evidence>
<feature type="repeat" description="TPR" evidence="7">
    <location>
        <begin position="131"/>
        <end position="164"/>
    </location>
</feature>
<dbReference type="Pfam" id="PF14559">
    <property type="entry name" value="TPR_19"/>
    <property type="match status" value="1"/>
</dbReference>
<dbReference type="Pfam" id="PF14561">
    <property type="entry name" value="TPR_20"/>
    <property type="match status" value="1"/>
</dbReference>
<evidence type="ECO:0000313" key="10">
    <source>
        <dbReference type="Proteomes" id="UP000251186"/>
    </source>
</evidence>
<dbReference type="SUPFAM" id="SSF52833">
    <property type="entry name" value="Thioredoxin-like"/>
    <property type="match status" value="1"/>
</dbReference>
<evidence type="ECO:0000256" key="5">
    <source>
        <dbReference type="ARBA" id="ARBA00023284"/>
    </source>
</evidence>
<dbReference type="FunFam" id="3.40.30.10:FF:000001">
    <property type="entry name" value="Thioredoxin"/>
    <property type="match status" value="1"/>
</dbReference>
<gene>
    <name evidence="9" type="primary">trxA_1</name>
    <name evidence="9" type="ORF">NCTC11166_02268</name>
</gene>
<dbReference type="SUPFAM" id="SSF48452">
    <property type="entry name" value="TPR-like"/>
    <property type="match status" value="1"/>
</dbReference>
<dbReference type="InterPro" id="IPR011990">
    <property type="entry name" value="TPR-like_helical_dom_sf"/>
</dbReference>
<dbReference type="Gene3D" id="3.40.30.10">
    <property type="entry name" value="Glutaredoxin"/>
    <property type="match status" value="1"/>
</dbReference>
<keyword evidence="3" id="KW-0249">Electron transport</keyword>
<accession>A0A2X1CKW9</accession>
<dbReference type="PROSITE" id="PS50005">
    <property type="entry name" value="TPR"/>
    <property type="match status" value="1"/>
</dbReference>
<dbReference type="GO" id="GO:0015035">
    <property type="term" value="F:protein-disulfide reductase activity"/>
    <property type="evidence" value="ECO:0007669"/>
    <property type="project" value="UniProtKB-UniRule"/>
</dbReference>